<accession>A0A3M2LZL8</accession>
<evidence type="ECO:0000259" key="2">
    <source>
        <dbReference type="Pfam" id="PF00391"/>
    </source>
</evidence>
<evidence type="ECO:0008006" key="6">
    <source>
        <dbReference type="Google" id="ProtNLM"/>
    </source>
</evidence>
<evidence type="ECO:0000313" key="5">
    <source>
        <dbReference type="Proteomes" id="UP000278673"/>
    </source>
</evidence>
<feature type="domain" description="PEP-utilising enzyme mobile" evidence="2">
    <location>
        <begin position="600"/>
        <end position="670"/>
    </location>
</feature>
<protein>
    <recommendedName>
        <fullName evidence="6">Pyruvate phosphate dikinase</fullName>
    </recommendedName>
</protein>
<feature type="domain" description="Pyruvate phosphate dikinase AMP/ATP-binding" evidence="3">
    <location>
        <begin position="84"/>
        <end position="201"/>
    </location>
</feature>
<keyword evidence="5" id="KW-1185">Reference proteome</keyword>
<dbReference type="InterPro" id="IPR008279">
    <property type="entry name" value="PEP-util_enz_mobile_dom"/>
</dbReference>
<feature type="domain" description="Pyruvate phosphate dikinase AMP/ATP-binding" evidence="3">
    <location>
        <begin position="208"/>
        <end position="259"/>
    </location>
</feature>
<comment type="caution">
    <text evidence="4">The sequence shown here is derived from an EMBL/GenBank/DDBJ whole genome shotgun (WGS) entry which is preliminary data.</text>
</comment>
<dbReference type="SUPFAM" id="SSF52009">
    <property type="entry name" value="Phosphohistidine domain"/>
    <property type="match status" value="1"/>
</dbReference>
<dbReference type="EMBL" id="RFFJ01000032">
    <property type="protein sequence ID" value="RMI42737.1"/>
    <property type="molecule type" value="Genomic_DNA"/>
</dbReference>
<dbReference type="InterPro" id="IPR013815">
    <property type="entry name" value="ATP_grasp_subdomain_1"/>
</dbReference>
<name>A0A3M2LZL8_9ACTN</name>
<dbReference type="Proteomes" id="UP000278673">
    <property type="component" value="Unassembled WGS sequence"/>
</dbReference>
<dbReference type="InterPro" id="IPR051549">
    <property type="entry name" value="PEP_Utilizing_Enz"/>
</dbReference>
<dbReference type="Gene3D" id="3.50.30.10">
    <property type="entry name" value="Phosphohistidine domain"/>
    <property type="match status" value="1"/>
</dbReference>
<dbReference type="GO" id="GO:0005524">
    <property type="term" value="F:ATP binding"/>
    <property type="evidence" value="ECO:0007669"/>
    <property type="project" value="InterPro"/>
</dbReference>
<dbReference type="GO" id="GO:0016301">
    <property type="term" value="F:kinase activity"/>
    <property type="evidence" value="ECO:0007669"/>
    <property type="project" value="InterPro"/>
</dbReference>
<dbReference type="InterPro" id="IPR002192">
    <property type="entry name" value="PPDK_AMP/ATP-bd"/>
</dbReference>
<gene>
    <name evidence="4" type="ORF">EBN88_08710</name>
</gene>
<evidence type="ECO:0000256" key="1">
    <source>
        <dbReference type="SAM" id="MobiDB-lite"/>
    </source>
</evidence>
<dbReference type="SUPFAM" id="SSF56059">
    <property type="entry name" value="Glutathione synthetase ATP-binding domain-like"/>
    <property type="match status" value="1"/>
</dbReference>
<proteinExistence type="predicted"/>
<dbReference type="Gene3D" id="3.30.470.20">
    <property type="entry name" value="ATP-grasp fold, B domain"/>
    <property type="match status" value="2"/>
</dbReference>
<dbReference type="Pfam" id="PF00391">
    <property type="entry name" value="PEP-utilizers"/>
    <property type="match status" value="1"/>
</dbReference>
<dbReference type="AlphaFoldDB" id="A0A3M2LZL8"/>
<dbReference type="Gene3D" id="3.30.1490.20">
    <property type="entry name" value="ATP-grasp fold, A domain"/>
    <property type="match status" value="1"/>
</dbReference>
<feature type="region of interest" description="Disordered" evidence="1">
    <location>
        <begin position="677"/>
        <end position="700"/>
    </location>
</feature>
<evidence type="ECO:0000259" key="3">
    <source>
        <dbReference type="Pfam" id="PF01326"/>
    </source>
</evidence>
<evidence type="ECO:0000313" key="4">
    <source>
        <dbReference type="EMBL" id="RMI42737.1"/>
    </source>
</evidence>
<reference evidence="4 5" key="1">
    <citation type="submission" date="2018-10" db="EMBL/GenBank/DDBJ databases">
        <title>Isolation, diversity and antifungal activity of actinobacteria from wheat.</title>
        <authorList>
            <person name="Han C."/>
        </authorList>
    </citation>
    <scope>NUCLEOTIDE SEQUENCE [LARGE SCALE GENOMIC DNA]</scope>
    <source>
        <strain evidence="4 5">NEAU-YY642</strain>
    </source>
</reference>
<dbReference type="Pfam" id="PF01326">
    <property type="entry name" value="PPDK_N"/>
    <property type="match status" value="2"/>
</dbReference>
<dbReference type="PANTHER" id="PTHR43615:SF1">
    <property type="entry name" value="PPDK_N DOMAIN-CONTAINING PROTEIN"/>
    <property type="match status" value="1"/>
</dbReference>
<sequence length="700" mass="72137">MMSGRDGVWGEGAVGASAAPPLGVAWELRDPRATRADVVGGKAAALARALGAGLPALPGFVVLPTASGQRGDDPLTLWRRLSDDGRRPLVVRSSSAAEDTADSAMAGRFLSVLDVRGPDAFRAALRAVRDSAASAGGPPAPMAVLVQPMVESRIGGVLFGADPVTGETDRLLVSAVAGGPDRLVGGAVQGESVRLSRRGRAVEGPGPLDRRQARALAALARRAGRVFGGPQDIEFGFAADDGRLCLFQSRPITAMGQRPARGARLLGPGPVAETLPEPLAPLEEDLWVTPLAQGLATALDLAGAASRRRLRRLPVVRTVQGRAVADLALLGLVAPRHRLLHWLNPLPPARRLAAAWGIGRLRGALPGLALTLQADVDRELTQAPAPGELSPTDLVGALRWSRAALLALHAQEALAGALLPEEPSGGGGAGGGAAAALAALRHGRAEGLTDAELAAARPEVLALVPPSLTRPLRLPPQRGLAGGPAPGTLSTREGLRLRVRWVQEYQTRLVREIAARTVAIDRLALLRWPELLDVVRGQPLPTDLAWRRARPSGPPLPDAFRLAADGTVVPERAARDAGAAVGASTGRASGVAWDGTGEPPEDAVLVVRHLDPGLAPALPSVVGLIAQTGSPLSHLAVLARELRLPTVTGAADAVDRFPPGTRLLLDGATGEIAVRTGAPAARESGTHGSGTRGSGTEVRG</sequence>
<dbReference type="PANTHER" id="PTHR43615">
    <property type="entry name" value="PHOSPHOENOLPYRUVATE SYNTHASE-RELATED"/>
    <property type="match status" value="1"/>
</dbReference>
<dbReference type="InterPro" id="IPR036637">
    <property type="entry name" value="Phosphohistidine_dom_sf"/>
</dbReference>
<organism evidence="4 5">
    <name type="scientific">Streptomyces triticirhizae</name>
    <dbReference type="NCBI Taxonomy" id="2483353"/>
    <lineage>
        <taxon>Bacteria</taxon>
        <taxon>Bacillati</taxon>
        <taxon>Actinomycetota</taxon>
        <taxon>Actinomycetes</taxon>
        <taxon>Kitasatosporales</taxon>
        <taxon>Streptomycetaceae</taxon>
        <taxon>Streptomyces</taxon>
    </lineage>
</organism>